<dbReference type="PANTHER" id="PTHR43077">
    <property type="entry name" value="TRANSPORT PERMEASE YVFS-RELATED"/>
    <property type="match status" value="1"/>
</dbReference>
<keyword evidence="8" id="KW-1185">Reference proteome</keyword>
<evidence type="ECO:0000256" key="5">
    <source>
        <dbReference type="SAM" id="Phobius"/>
    </source>
</evidence>
<dbReference type="Proteomes" id="UP000463051">
    <property type="component" value="Unassembled WGS sequence"/>
</dbReference>
<organism evidence="7 8">
    <name type="scientific">Paenibacillus monticola</name>
    <dbReference type="NCBI Taxonomy" id="2666075"/>
    <lineage>
        <taxon>Bacteria</taxon>
        <taxon>Bacillati</taxon>
        <taxon>Bacillota</taxon>
        <taxon>Bacilli</taxon>
        <taxon>Bacillales</taxon>
        <taxon>Paenibacillaceae</taxon>
        <taxon>Paenibacillus</taxon>
    </lineage>
</organism>
<comment type="subcellular location">
    <subcellularLocation>
        <location evidence="1">Membrane</location>
        <topology evidence="1">Multi-pass membrane protein</topology>
    </subcellularLocation>
</comment>
<dbReference type="AlphaFoldDB" id="A0A7X2H3Z2"/>
<evidence type="ECO:0000313" key="7">
    <source>
        <dbReference type="EMBL" id="MRN53008.1"/>
    </source>
</evidence>
<evidence type="ECO:0000313" key="8">
    <source>
        <dbReference type="Proteomes" id="UP000463051"/>
    </source>
</evidence>
<feature type="transmembrane region" description="Helical" evidence="5">
    <location>
        <begin position="356"/>
        <end position="376"/>
    </location>
</feature>
<gene>
    <name evidence="7" type="ORF">GJB61_08355</name>
</gene>
<keyword evidence="2 5" id="KW-0812">Transmembrane</keyword>
<evidence type="ECO:0000256" key="3">
    <source>
        <dbReference type="ARBA" id="ARBA00022989"/>
    </source>
</evidence>
<dbReference type="EMBL" id="WJXB01000002">
    <property type="protein sequence ID" value="MRN53008.1"/>
    <property type="molecule type" value="Genomic_DNA"/>
</dbReference>
<name>A0A7X2H3Z2_9BACL</name>
<dbReference type="Pfam" id="PF12698">
    <property type="entry name" value="ABC2_membrane_3"/>
    <property type="match status" value="1"/>
</dbReference>
<dbReference type="GO" id="GO:0016020">
    <property type="term" value="C:membrane"/>
    <property type="evidence" value="ECO:0007669"/>
    <property type="project" value="UniProtKB-SubCell"/>
</dbReference>
<dbReference type="PANTHER" id="PTHR43077:SF5">
    <property type="entry name" value="PHAGE INFECTION PROTEIN"/>
    <property type="match status" value="1"/>
</dbReference>
<keyword evidence="3 5" id="KW-1133">Transmembrane helix</keyword>
<sequence>MKEEFKMNSKLLFQFLKQPVTIVGIITAILFQVFFSLIWITGYDHVTDRVTQLPIAIVNEDGAAAQPIADGISESLKFEIKKNLTLAEAKDALESREIRLIINIPQGFTGQISDPSGHAEIRYFLNESNPQMVSNVMQTVALKVTAALNTESSSSSLNQTLIGMKLPEAQAKIIRNSTGDRVTSDVQIINPATNFAQTMVPLMIVTASFTGSMLLAMNLNRASSNLSLQAGKWQRLSARFILLGATAFITSLIGTSMIHWLGIPSSLGFMAMWMFEFIVIISCMSIAQLSLILLGDAGAWLNIALLSIQMLSSGATIPRDLLSPFYSWIGQFFPAYYAVNGMLDLVIGGSGVGQNVLALIAIGAVAVALSIFLTFIRREPKITKEPEKTLIHDLSN</sequence>
<feature type="transmembrane region" description="Helical" evidence="5">
    <location>
        <begin position="199"/>
        <end position="219"/>
    </location>
</feature>
<evidence type="ECO:0000256" key="4">
    <source>
        <dbReference type="ARBA" id="ARBA00023136"/>
    </source>
</evidence>
<proteinExistence type="predicted"/>
<evidence type="ECO:0000256" key="2">
    <source>
        <dbReference type="ARBA" id="ARBA00022692"/>
    </source>
</evidence>
<reference evidence="7 8" key="1">
    <citation type="submission" date="2019-11" db="EMBL/GenBank/DDBJ databases">
        <title>Paenibacillus monticola sp. nov., a novel PGPR strain isolated from mountain sample in China.</title>
        <authorList>
            <person name="Zhao Q."/>
            <person name="Li H.-P."/>
            <person name="Zhang J.-L."/>
        </authorList>
    </citation>
    <scope>NUCLEOTIDE SEQUENCE [LARGE SCALE GENOMIC DNA]</scope>
    <source>
        <strain evidence="7 8">LC-T2</strain>
    </source>
</reference>
<evidence type="ECO:0000259" key="6">
    <source>
        <dbReference type="Pfam" id="PF12698"/>
    </source>
</evidence>
<dbReference type="GO" id="GO:0140359">
    <property type="term" value="F:ABC-type transporter activity"/>
    <property type="evidence" value="ECO:0007669"/>
    <property type="project" value="InterPro"/>
</dbReference>
<accession>A0A7X2H3Z2</accession>
<dbReference type="InterPro" id="IPR013525">
    <property type="entry name" value="ABC2_TM"/>
</dbReference>
<dbReference type="InterPro" id="IPR051328">
    <property type="entry name" value="T7SS_ABC-Transporter"/>
</dbReference>
<feature type="transmembrane region" description="Helical" evidence="5">
    <location>
        <begin position="267"/>
        <end position="287"/>
    </location>
</feature>
<keyword evidence="4 5" id="KW-0472">Membrane</keyword>
<comment type="caution">
    <text evidence="7">The sequence shown here is derived from an EMBL/GenBank/DDBJ whole genome shotgun (WGS) entry which is preliminary data.</text>
</comment>
<feature type="transmembrane region" description="Helical" evidence="5">
    <location>
        <begin position="20"/>
        <end position="40"/>
    </location>
</feature>
<protein>
    <recommendedName>
        <fullName evidence="6">ABC-2 type transporter transmembrane domain-containing protein</fullName>
    </recommendedName>
</protein>
<feature type="domain" description="ABC-2 type transporter transmembrane" evidence="6">
    <location>
        <begin position="25"/>
        <end position="372"/>
    </location>
</feature>
<dbReference type="Gene3D" id="3.40.1710.10">
    <property type="entry name" value="abc type-2 transporter like domain"/>
    <property type="match status" value="1"/>
</dbReference>
<feature type="transmembrane region" description="Helical" evidence="5">
    <location>
        <begin position="240"/>
        <end position="261"/>
    </location>
</feature>
<evidence type="ECO:0000256" key="1">
    <source>
        <dbReference type="ARBA" id="ARBA00004141"/>
    </source>
</evidence>